<keyword evidence="1" id="KW-0812">Transmembrane</keyword>
<dbReference type="AlphaFoldDB" id="A0A1V6LU70"/>
<keyword evidence="1" id="KW-0472">Membrane</keyword>
<feature type="transmembrane region" description="Helical" evidence="1">
    <location>
        <begin position="227"/>
        <end position="248"/>
    </location>
</feature>
<dbReference type="EMBL" id="MTBC01000002">
    <property type="protein sequence ID" value="OQD43587.1"/>
    <property type="molecule type" value="Genomic_DNA"/>
</dbReference>
<protein>
    <recommendedName>
        <fullName evidence="4">Tryptophan-rich sensory protein</fullName>
    </recommendedName>
</protein>
<dbReference type="InterPro" id="IPR038330">
    <property type="entry name" value="TspO/MBR-related_sf"/>
</dbReference>
<sequence length="266" mass="29659">MVKRLTIINALSVVLVLLVNALSQIYRLNNTTIGEVSAQYDNLFTPAGYAFSIWGLIFLSLIGYATFQVRRAFFSKKTDEFILQTGFWFALANILNASWVVAFSYDLVGLSVLIMLGILVSLIQIIRNTDMECWDAPIEIIAFVWWPICLYSGWITVATIANVSAYLTKLGWDGGPLSEATWTIVMIIAAVLINLLIILKRNMREFALVGIWALAAIYIRHKTALPSIAFTALGGAIVLFIATGIHAYQNRTTSPVEKCKERWGLK</sequence>
<dbReference type="OrthoDB" id="5189031at2"/>
<dbReference type="Gene3D" id="1.20.1260.100">
    <property type="entry name" value="TspO/MBR protein"/>
    <property type="match status" value="1"/>
</dbReference>
<keyword evidence="3" id="KW-1185">Reference proteome</keyword>
<gene>
    <name evidence="2" type="ORF">BUL40_02950</name>
</gene>
<comment type="caution">
    <text evidence="2">The sequence shown here is derived from an EMBL/GenBank/DDBJ whole genome shotgun (WGS) entry which is preliminary data.</text>
</comment>
<keyword evidence="1" id="KW-1133">Transmembrane helix</keyword>
<organism evidence="2 3">
    <name type="scientific">Croceivirga radicis</name>
    <dbReference type="NCBI Taxonomy" id="1929488"/>
    <lineage>
        <taxon>Bacteria</taxon>
        <taxon>Pseudomonadati</taxon>
        <taxon>Bacteroidota</taxon>
        <taxon>Flavobacteriia</taxon>
        <taxon>Flavobacteriales</taxon>
        <taxon>Flavobacteriaceae</taxon>
        <taxon>Croceivirga</taxon>
    </lineage>
</organism>
<evidence type="ECO:0000313" key="2">
    <source>
        <dbReference type="EMBL" id="OQD43587.1"/>
    </source>
</evidence>
<dbReference type="PANTHER" id="PTHR33802">
    <property type="entry name" value="SI:CH211-161H7.5-RELATED"/>
    <property type="match status" value="1"/>
</dbReference>
<feature type="transmembrane region" description="Helical" evidence="1">
    <location>
        <begin position="107"/>
        <end position="126"/>
    </location>
</feature>
<evidence type="ECO:0000313" key="3">
    <source>
        <dbReference type="Proteomes" id="UP000191680"/>
    </source>
</evidence>
<dbReference type="Proteomes" id="UP000191680">
    <property type="component" value="Unassembled WGS sequence"/>
</dbReference>
<feature type="transmembrane region" description="Helical" evidence="1">
    <location>
        <begin position="180"/>
        <end position="199"/>
    </location>
</feature>
<reference evidence="2 3" key="1">
    <citation type="submission" date="2016-12" db="EMBL/GenBank/DDBJ databases">
        <authorList>
            <person name="Song W.-J."/>
            <person name="Kurnit D.M."/>
        </authorList>
    </citation>
    <scope>NUCLEOTIDE SEQUENCE [LARGE SCALE GENOMIC DNA]</scope>
    <source>
        <strain evidence="2 3">HSG9</strain>
    </source>
</reference>
<evidence type="ECO:0008006" key="4">
    <source>
        <dbReference type="Google" id="ProtNLM"/>
    </source>
</evidence>
<feature type="transmembrane region" description="Helical" evidence="1">
    <location>
        <begin position="138"/>
        <end position="160"/>
    </location>
</feature>
<proteinExistence type="predicted"/>
<accession>A0A1V6LU70</accession>
<feature type="transmembrane region" description="Helical" evidence="1">
    <location>
        <begin position="206"/>
        <end position="221"/>
    </location>
</feature>
<name>A0A1V6LU70_9FLAO</name>
<dbReference type="PANTHER" id="PTHR33802:SF1">
    <property type="entry name" value="XK-RELATED PROTEIN"/>
    <property type="match status" value="1"/>
</dbReference>
<evidence type="ECO:0000256" key="1">
    <source>
        <dbReference type="SAM" id="Phobius"/>
    </source>
</evidence>
<feature type="transmembrane region" description="Helical" evidence="1">
    <location>
        <begin position="47"/>
        <end position="69"/>
    </location>
</feature>
<dbReference type="RefSeq" id="WP_080318027.1">
    <property type="nucleotide sequence ID" value="NZ_MTBC01000002.1"/>
</dbReference>
<feature type="transmembrane region" description="Helical" evidence="1">
    <location>
        <begin position="81"/>
        <end position="101"/>
    </location>
</feature>